<organism evidence="3 4">
    <name type="scientific">Cellulomonas gelida</name>
    <dbReference type="NCBI Taxonomy" id="1712"/>
    <lineage>
        <taxon>Bacteria</taxon>
        <taxon>Bacillati</taxon>
        <taxon>Actinomycetota</taxon>
        <taxon>Actinomycetes</taxon>
        <taxon>Micrococcales</taxon>
        <taxon>Cellulomonadaceae</taxon>
        <taxon>Cellulomonas</taxon>
    </lineage>
</organism>
<keyword evidence="4" id="KW-1185">Reference proteome</keyword>
<dbReference type="AlphaFoldDB" id="A0A4Y3KNX4"/>
<evidence type="ECO:0000256" key="1">
    <source>
        <dbReference type="ARBA" id="ARBA00022729"/>
    </source>
</evidence>
<keyword evidence="1" id="KW-0732">Signal</keyword>
<evidence type="ECO:0000313" key="4">
    <source>
        <dbReference type="Proteomes" id="UP000320461"/>
    </source>
</evidence>
<dbReference type="Pfam" id="PF13620">
    <property type="entry name" value="CarboxypepD_reg"/>
    <property type="match status" value="4"/>
</dbReference>
<evidence type="ECO:0000313" key="3">
    <source>
        <dbReference type="EMBL" id="GEA85074.1"/>
    </source>
</evidence>
<sequence>MRVSSTVDRLDVVPGGSGVVPLEVVNTSEVIESLSVHALGVPEASLLAEPEALALFPDAVGALTLTVGLPATFPAGTYPVTFVVAGRAPGGREAYHDVDLVVPARPALRLDATPTIVRTRGRGAFTLEVRNDGNVPLDVALRPQDGDRTVRTTITPSTLAVPPGGVGTATVLVKGPRQLLGSDRDRQVKVHAEATDVESSISLLLRQRSTISRGLMTALILLAIVAAWALAFLLGTKQVLGADPYTKVAPASFFAATQAEGSASVDAGGAPSGSLAKVGPLPAGVGATVSGTVVSAADGQGVGRVTVVALREGRDGLVEVSSAATQADGTYTMSGLFPGAYLLRIVEDGYDEVWYPQAVSELSAQEVDAVARKIQEGTDLTVTGHPATLAGQVVVGDEEDVEVTVTARPAWSGADPTQQWQTTADADGAYTFADLPAPGTYELTFAAEGYQPSSTTERVLGGQERFALDVRLGAGTGSIAGVVTDGTTPLGGVKVSTTIDGKELVVGTPTVGSVGRFVLPNLPTPGTYVLTFSKDGFGTTTEVVALGPGEVRADLSVALRGGTGTVTGRVVDAAGNGLGGVTVSAGGAESGASTTTLTAGTVGAFTLTGLRTGGSTTLTFVKDGYQPVTVPVTIPASGPAQPVAVTLPSALGTLTGRVTQGGKGLVDATVRATNGTVVRTTTSTQDGDHGSGTYVLPDLPAGTYTVTVVVDDAVVATAVVDVVGGSTPTVRDLPVGG</sequence>
<dbReference type="Gene3D" id="2.60.40.1120">
    <property type="entry name" value="Carboxypeptidase-like, regulatory domain"/>
    <property type="match status" value="5"/>
</dbReference>
<keyword evidence="2" id="KW-1133">Transmembrane helix</keyword>
<dbReference type="InterPro" id="IPR013784">
    <property type="entry name" value="Carb-bd-like_fold"/>
</dbReference>
<dbReference type="RefSeq" id="WP_141371087.1">
    <property type="nucleotide sequence ID" value="NZ_BJLQ01000025.1"/>
</dbReference>
<feature type="transmembrane region" description="Helical" evidence="2">
    <location>
        <begin position="214"/>
        <end position="234"/>
    </location>
</feature>
<dbReference type="PANTHER" id="PTHR23303">
    <property type="entry name" value="CARBOXYPEPTIDASE REGULATORY REGION-CONTAINING"/>
    <property type="match status" value="1"/>
</dbReference>
<dbReference type="EMBL" id="BJLQ01000025">
    <property type="protein sequence ID" value="GEA85074.1"/>
    <property type="molecule type" value="Genomic_DNA"/>
</dbReference>
<gene>
    <name evidence="3" type="ORF">CGE01nite_23250</name>
</gene>
<proteinExistence type="predicted"/>
<dbReference type="Proteomes" id="UP000320461">
    <property type="component" value="Unassembled WGS sequence"/>
</dbReference>
<keyword evidence="2" id="KW-0472">Membrane</keyword>
<dbReference type="PANTHER" id="PTHR23303:SF14">
    <property type="entry name" value="BOS COMPLEX SUBUNIT NOMO1-RELATED"/>
    <property type="match status" value="1"/>
</dbReference>
<dbReference type="OrthoDB" id="5164924at2"/>
<dbReference type="InterPro" id="IPR051417">
    <property type="entry name" value="SDr/BOS_complex"/>
</dbReference>
<accession>A0A4Y3KNX4</accession>
<dbReference type="SUPFAM" id="SSF49478">
    <property type="entry name" value="Cna protein B-type domain"/>
    <property type="match status" value="1"/>
</dbReference>
<name>A0A4Y3KNX4_9CELL</name>
<protein>
    <submittedName>
        <fullName evidence="3">Uncharacterized protein</fullName>
    </submittedName>
</protein>
<evidence type="ECO:0000256" key="2">
    <source>
        <dbReference type="SAM" id="Phobius"/>
    </source>
</evidence>
<dbReference type="GO" id="GO:0030246">
    <property type="term" value="F:carbohydrate binding"/>
    <property type="evidence" value="ECO:0007669"/>
    <property type="project" value="InterPro"/>
</dbReference>
<keyword evidence="2" id="KW-0812">Transmembrane</keyword>
<comment type="caution">
    <text evidence="3">The sequence shown here is derived from an EMBL/GenBank/DDBJ whole genome shotgun (WGS) entry which is preliminary data.</text>
</comment>
<dbReference type="SUPFAM" id="SSF49452">
    <property type="entry name" value="Starch-binding domain-like"/>
    <property type="match status" value="3"/>
</dbReference>
<reference evidence="3 4" key="1">
    <citation type="submission" date="2019-06" db="EMBL/GenBank/DDBJ databases">
        <title>Whole genome shotgun sequence of Cellulomonas gelida NBRC 3748.</title>
        <authorList>
            <person name="Hosoyama A."/>
            <person name="Uohara A."/>
            <person name="Ohji S."/>
            <person name="Ichikawa N."/>
        </authorList>
    </citation>
    <scope>NUCLEOTIDE SEQUENCE [LARGE SCALE GENOMIC DNA]</scope>
    <source>
        <strain evidence="3 4">NBRC 3748</strain>
    </source>
</reference>